<proteinExistence type="predicted"/>
<dbReference type="CDD" id="cd04485">
    <property type="entry name" value="DnaE_OBF"/>
    <property type="match status" value="1"/>
</dbReference>
<dbReference type="SUPFAM" id="SSF50249">
    <property type="entry name" value="Nucleic acid-binding proteins"/>
    <property type="match status" value="1"/>
</dbReference>
<dbReference type="GO" id="GO:0008408">
    <property type="term" value="F:3'-5' exonuclease activity"/>
    <property type="evidence" value="ECO:0007669"/>
    <property type="project" value="InterPro"/>
</dbReference>
<dbReference type="Pfam" id="PF01336">
    <property type="entry name" value="tRNA_anti-codon"/>
    <property type="match status" value="1"/>
</dbReference>
<dbReference type="InterPro" id="IPR012340">
    <property type="entry name" value="NA-bd_OB-fold"/>
</dbReference>
<dbReference type="PANTHER" id="PTHR32294">
    <property type="entry name" value="DNA POLYMERASE III SUBUNIT ALPHA"/>
    <property type="match status" value="1"/>
</dbReference>
<dbReference type="GO" id="GO:0006260">
    <property type="term" value="P:DNA replication"/>
    <property type="evidence" value="ECO:0007669"/>
    <property type="project" value="InterPro"/>
</dbReference>
<sequence length="414" mass="45013">MFDLFAGPEGEAQPEQFPIRLPDYQAAAGVKNSDRERFEWEKDLLGVYVSSHPVQQLNLDLSRFTTCPCPELDERHDGKSVSLVGMLASIRTTVTKKGDKMAFVQLEDIQGQCEAVIFPDVYEKCKEDLQEERVVLVKGKAQTRGARTSVLVDSLHTSIEFGQAKPDDDRAEVAGGWNADPGAWPNGSDLEHLPPPDDFLPAEPPKDMTAPPFDTEISDRPAPETGEEAAASVTNATASYEGYPEPSGPAPGILAENGASDAASPLDDAHTGQEPADSATAQPETGKDLAQGGPVSEQHSPEVQVAMFNGGPAGSTHVTDSEAANSAPYAENGRQLLRITFSRSGQFNRDKYRLREIFDAVRDPKGRDQFVVVLVTNGSRHQLTFPNEYCNVSARLLNDLRNHFKVEVAVEDQP</sequence>
<evidence type="ECO:0000256" key="1">
    <source>
        <dbReference type="SAM" id="MobiDB-lite"/>
    </source>
</evidence>
<dbReference type="Gene3D" id="2.40.50.140">
    <property type="entry name" value="Nucleic acid-binding proteins"/>
    <property type="match status" value="1"/>
</dbReference>
<name>A0A6B1FYN1_9CHLR</name>
<reference evidence="3" key="1">
    <citation type="submission" date="2019-09" db="EMBL/GenBank/DDBJ databases">
        <title>Characterisation of the sponge microbiome using genome-centric metagenomics.</title>
        <authorList>
            <person name="Engelberts J.P."/>
            <person name="Robbins S.J."/>
            <person name="De Goeij J.M."/>
            <person name="Aranda M."/>
            <person name="Bell S.C."/>
            <person name="Webster N.S."/>
        </authorList>
    </citation>
    <scope>NUCLEOTIDE SEQUENCE</scope>
    <source>
        <strain evidence="3">SB0675_bin_29</strain>
    </source>
</reference>
<gene>
    <name evidence="3" type="ORF">F4148_00925</name>
</gene>
<accession>A0A6B1FYN1</accession>
<dbReference type="EMBL" id="VYDA01000031">
    <property type="protein sequence ID" value="MYH60376.1"/>
    <property type="molecule type" value="Genomic_DNA"/>
</dbReference>
<comment type="caution">
    <text evidence="3">The sequence shown here is derived from an EMBL/GenBank/DDBJ whole genome shotgun (WGS) entry which is preliminary data.</text>
</comment>
<organism evidence="3">
    <name type="scientific">Caldilineaceae bacterium SB0675_bin_29</name>
    <dbReference type="NCBI Taxonomy" id="2605266"/>
    <lineage>
        <taxon>Bacteria</taxon>
        <taxon>Bacillati</taxon>
        <taxon>Chloroflexota</taxon>
        <taxon>Caldilineae</taxon>
        <taxon>Caldilineales</taxon>
        <taxon>Caldilineaceae</taxon>
    </lineage>
</organism>
<dbReference type="InterPro" id="IPR004805">
    <property type="entry name" value="DnaE2/DnaE/PolC"/>
</dbReference>
<feature type="region of interest" description="Disordered" evidence="1">
    <location>
        <begin position="162"/>
        <end position="327"/>
    </location>
</feature>
<dbReference type="InterPro" id="IPR004365">
    <property type="entry name" value="NA-bd_OB_tRNA"/>
</dbReference>
<feature type="domain" description="OB" evidence="2">
    <location>
        <begin position="81"/>
        <end position="155"/>
    </location>
</feature>
<dbReference type="AlphaFoldDB" id="A0A6B1FYN1"/>
<dbReference type="GO" id="GO:0003676">
    <property type="term" value="F:nucleic acid binding"/>
    <property type="evidence" value="ECO:0007669"/>
    <property type="project" value="InterPro"/>
</dbReference>
<evidence type="ECO:0000313" key="3">
    <source>
        <dbReference type="EMBL" id="MYH60376.1"/>
    </source>
</evidence>
<evidence type="ECO:0000259" key="2">
    <source>
        <dbReference type="Pfam" id="PF01336"/>
    </source>
</evidence>
<protein>
    <recommendedName>
        <fullName evidence="2">OB domain-containing protein</fullName>
    </recommendedName>
</protein>